<reference evidence="2" key="1">
    <citation type="submission" date="2019-08" db="EMBL/GenBank/DDBJ databases">
        <authorList>
            <person name="Amaro Estrada I."/>
            <person name="Quiroz Castaneda R.E."/>
            <person name="Martinez Ocampo F."/>
            <person name="Rodriguez Camarillo S.D."/>
        </authorList>
    </citation>
    <scope>NUCLEOTIDE SEQUENCE</scope>
    <source>
        <strain evidence="2">MEX-30-184-02</strain>
    </source>
</reference>
<gene>
    <name evidence="2" type="ORF">FY207_00640</name>
</gene>
<proteinExistence type="predicted"/>
<dbReference type="AlphaFoldDB" id="A0A643CN94"/>
<dbReference type="InterPro" id="IPR011928">
    <property type="entry name" value="Phage_phiJL001_Gp84"/>
</dbReference>
<dbReference type="NCBIfam" id="TIGR02218">
    <property type="entry name" value="phg_TIGR02218"/>
    <property type="match status" value="1"/>
</dbReference>
<dbReference type="RefSeq" id="WP_023386650.1">
    <property type="nucleotide sequence ID" value="NZ_VTCX01000001.1"/>
</dbReference>
<protein>
    <submittedName>
        <fullName evidence="2">DUF2163 domain-containing protein</fullName>
    </submittedName>
</protein>
<name>A0A643CN94_ANAMA</name>
<dbReference type="Pfam" id="PF09356">
    <property type="entry name" value="Phage_BR0599"/>
    <property type="match status" value="1"/>
</dbReference>
<accession>A0A643CN94</accession>
<dbReference type="EMBL" id="VTCY01000001">
    <property type="protein sequence ID" value="KAB0452873.1"/>
    <property type="molecule type" value="Genomic_DNA"/>
</dbReference>
<feature type="domain" description="Bacteriophage phiJL001 Gp84 C-terminal" evidence="1">
    <location>
        <begin position="191"/>
        <end position="266"/>
    </location>
</feature>
<dbReference type="Pfam" id="PF09931">
    <property type="entry name" value="Phage_phiJL001_Gp84_N"/>
    <property type="match status" value="1"/>
</dbReference>
<dbReference type="InterPro" id="IPR018964">
    <property type="entry name" value="Phage_phiJL001_Gp84_C"/>
</dbReference>
<comment type="caution">
    <text evidence="2">The sequence shown here is derived from an EMBL/GenBank/DDBJ whole genome shotgun (WGS) entry which is preliminary data.</text>
</comment>
<evidence type="ECO:0000259" key="1">
    <source>
        <dbReference type="Pfam" id="PF09356"/>
    </source>
</evidence>
<organism evidence="2">
    <name type="scientific">Anaplasma marginale</name>
    <dbReference type="NCBI Taxonomy" id="770"/>
    <lineage>
        <taxon>Bacteria</taxon>
        <taxon>Pseudomonadati</taxon>
        <taxon>Pseudomonadota</taxon>
        <taxon>Alphaproteobacteria</taxon>
        <taxon>Rickettsiales</taxon>
        <taxon>Anaplasmataceae</taxon>
        <taxon>Anaplasma</taxon>
    </lineage>
</organism>
<sequence length="276" mass="31017">MKNAAQKLPAHTSHAVITTALCCRISAENADIRLTEHDENLEIDNAVYSSGYGINFGPIYRGKDRSIASIEITKYGSIMREQALASGQRSRIEVEIFSIDYDDVSREKITLFVGMVSTITVENHRLKISLEGIQSALSEKIGILFSPHCRAQFCDSKCKLDRKKFTFQSTVDKVVDHLTLEDTKLPYADCYYKHGVVTFLDGENRGISVEVRGHRHYTIRLARSAPYPVLPGDAYSIIAGCDKNFLTCSRKFDNTSNFRGEPHVPDLNSVYQPLEE</sequence>
<evidence type="ECO:0000313" key="2">
    <source>
        <dbReference type="EMBL" id="KAB0452873.1"/>
    </source>
</evidence>